<dbReference type="RefSeq" id="WP_101642275.1">
    <property type="nucleotide sequence ID" value="NZ_FXZE01000003.1"/>
</dbReference>
<dbReference type="AlphaFoldDB" id="A0A2H1IN84"/>
<dbReference type="Proteomes" id="UP000234342">
    <property type="component" value="Unassembled WGS sequence"/>
</dbReference>
<protein>
    <submittedName>
        <fullName evidence="1">Uncharacterized protein</fullName>
    </submittedName>
</protein>
<evidence type="ECO:0000313" key="1">
    <source>
        <dbReference type="EMBL" id="SMX76628.1"/>
    </source>
</evidence>
<proteinExistence type="predicted"/>
<name>A0A2H1IN84_9MICO</name>
<sequence>MSNYRDLAKRIIDYTRTISPDVHMGVREALAYLDMFPDQVPGRTITESEYYEATRIHNSDYDRGYCKALADSGLTVIPDPELEPGPEDVRKLAQALAAAAFDKPWESFDDLARQALKRGVTAPGASDE</sequence>
<accession>A0A2H1IN84</accession>
<dbReference type="EMBL" id="FXZE01000003">
    <property type="protein sequence ID" value="SMX76628.1"/>
    <property type="molecule type" value="Genomic_DNA"/>
</dbReference>
<gene>
    <name evidence="1" type="ORF">BANT10_01114</name>
</gene>
<keyword evidence="2" id="KW-1185">Reference proteome</keyword>
<reference evidence="2" key="1">
    <citation type="submission" date="2017-03" db="EMBL/GenBank/DDBJ databases">
        <authorList>
            <person name="Monnet C."/>
        </authorList>
    </citation>
    <scope>NUCLEOTIDE SEQUENCE [LARGE SCALE GENOMIC DNA]</scope>
    <source>
        <strain evidence="2">P10</strain>
    </source>
</reference>
<evidence type="ECO:0000313" key="2">
    <source>
        <dbReference type="Proteomes" id="UP000234342"/>
    </source>
</evidence>
<organism evidence="1 2">
    <name type="scientific">Brevibacterium antiquum</name>
    <dbReference type="NCBI Taxonomy" id="234835"/>
    <lineage>
        <taxon>Bacteria</taxon>
        <taxon>Bacillati</taxon>
        <taxon>Actinomycetota</taxon>
        <taxon>Actinomycetes</taxon>
        <taxon>Micrococcales</taxon>
        <taxon>Brevibacteriaceae</taxon>
        <taxon>Brevibacterium</taxon>
    </lineage>
</organism>